<dbReference type="RefSeq" id="WP_158189753.1">
    <property type="nucleotide sequence ID" value="NZ_CP046902.1"/>
</dbReference>
<organism evidence="2 3">
    <name type="scientific">Stutzerimonas stutzeri</name>
    <name type="common">Pseudomonas stutzeri</name>
    <dbReference type="NCBI Taxonomy" id="316"/>
    <lineage>
        <taxon>Bacteria</taxon>
        <taxon>Pseudomonadati</taxon>
        <taxon>Pseudomonadota</taxon>
        <taxon>Gammaproteobacteria</taxon>
        <taxon>Pseudomonadales</taxon>
        <taxon>Pseudomonadaceae</taxon>
        <taxon>Stutzerimonas</taxon>
    </lineage>
</organism>
<evidence type="ECO:0000313" key="3">
    <source>
        <dbReference type="Proteomes" id="UP000438983"/>
    </source>
</evidence>
<protein>
    <submittedName>
        <fullName evidence="2">DUF2726 domain-containing protein</fullName>
    </submittedName>
</protein>
<sequence length="164" mass="18388">MTAFLGLVLVAFVCFVLVFFIKQRQYNHPALRMPYQLKRPFFQPSESELLALLQRAASEDYVVLSKVRLADVVEVTAIPRRAPWYQAINRISAARFDFLLCDRVTLEPRCAIEMEQANDANAFLDELCQTIGLPLVRLAPETARSYADVRAAIEGATAAAPQPS</sequence>
<reference evidence="2 3" key="1">
    <citation type="submission" date="2019-12" db="EMBL/GenBank/DDBJ databases">
        <title>Complete genome sequence of Pseudomonas stutzeri.</title>
        <authorList>
            <person name="Lim S.R."/>
            <person name="Kim J.H."/>
        </authorList>
    </citation>
    <scope>NUCLEOTIDE SEQUENCE [LARGE SCALE GENOMIC DNA]</scope>
    <source>
        <strain evidence="2 3">PM101005</strain>
    </source>
</reference>
<dbReference type="OrthoDB" id="5782056at2"/>
<feature type="domain" description="DUF2726" evidence="1">
    <location>
        <begin position="39"/>
        <end position="154"/>
    </location>
</feature>
<dbReference type="Proteomes" id="UP000438983">
    <property type="component" value="Chromosome"/>
</dbReference>
<dbReference type="AlphaFoldDB" id="A0A6I6LSS3"/>
<evidence type="ECO:0000259" key="1">
    <source>
        <dbReference type="Pfam" id="PF10881"/>
    </source>
</evidence>
<name>A0A6I6LSS3_STUST</name>
<proteinExistence type="predicted"/>
<evidence type="ECO:0000313" key="2">
    <source>
        <dbReference type="EMBL" id="QGZ32323.1"/>
    </source>
</evidence>
<gene>
    <name evidence="2" type="ORF">GQA94_20565</name>
</gene>
<accession>A0A6I6LSS3</accession>
<dbReference type="EMBL" id="CP046902">
    <property type="protein sequence ID" value="QGZ32323.1"/>
    <property type="molecule type" value="Genomic_DNA"/>
</dbReference>
<dbReference type="InterPro" id="IPR024402">
    <property type="entry name" value="DUF2726"/>
</dbReference>
<dbReference type="Pfam" id="PF10881">
    <property type="entry name" value="DUF2726"/>
    <property type="match status" value="1"/>
</dbReference>